<name>A0A2J6RZN4_HYAVF</name>
<dbReference type="AlphaFoldDB" id="A0A2J6RZN4"/>
<gene>
    <name evidence="2" type="ORF">L207DRAFT_525335</name>
</gene>
<evidence type="ECO:0000313" key="2">
    <source>
        <dbReference type="EMBL" id="PMD43963.1"/>
    </source>
</evidence>
<evidence type="ECO:0000256" key="1">
    <source>
        <dbReference type="SAM" id="MobiDB-lite"/>
    </source>
</evidence>
<dbReference type="EMBL" id="KZ613941">
    <property type="protein sequence ID" value="PMD43963.1"/>
    <property type="molecule type" value="Genomic_DNA"/>
</dbReference>
<proteinExistence type="predicted"/>
<dbReference type="Proteomes" id="UP000235786">
    <property type="component" value="Unassembled WGS sequence"/>
</dbReference>
<sequence>MSWLYDLVNTYAAARVNFVKNSVEQDLSGQKMDTPLPRRMGSVLSNEWKPIAPSYTKIATLNDFSIEPPSKELVGGNDKGNSNGNDYGRWPSGRPKKDPTRFDETLAEIKNLDPVIYELLRERLQNLETGDCKDCPDCQAGVKMEGQVQLMEYLRKMNKR</sequence>
<keyword evidence="3" id="KW-1185">Reference proteome</keyword>
<accession>A0A2J6RZN4</accession>
<feature type="region of interest" description="Disordered" evidence="1">
    <location>
        <begin position="68"/>
        <end position="100"/>
    </location>
</feature>
<organism evidence="2 3">
    <name type="scientific">Hyaloscypha variabilis (strain UAMH 11265 / GT02V1 / F)</name>
    <name type="common">Meliniomyces variabilis</name>
    <dbReference type="NCBI Taxonomy" id="1149755"/>
    <lineage>
        <taxon>Eukaryota</taxon>
        <taxon>Fungi</taxon>
        <taxon>Dikarya</taxon>
        <taxon>Ascomycota</taxon>
        <taxon>Pezizomycotina</taxon>
        <taxon>Leotiomycetes</taxon>
        <taxon>Helotiales</taxon>
        <taxon>Hyaloscyphaceae</taxon>
        <taxon>Hyaloscypha</taxon>
        <taxon>Hyaloscypha variabilis</taxon>
    </lineage>
</organism>
<evidence type="ECO:0000313" key="3">
    <source>
        <dbReference type="Proteomes" id="UP000235786"/>
    </source>
</evidence>
<feature type="compositionally biased region" description="Low complexity" evidence="1">
    <location>
        <begin position="75"/>
        <end position="88"/>
    </location>
</feature>
<protein>
    <submittedName>
        <fullName evidence="2">Uncharacterized protein</fullName>
    </submittedName>
</protein>
<reference evidence="2 3" key="1">
    <citation type="submission" date="2016-04" db="EMBL/GenBank/DDBJ databases">
        <title>A degradative enzymes factory behind the ericoid mycorrhizal symbiosis.</title>
        <authorList>
            <consortium name="DOE Joint Genome Institute"/>
            <person name="Martino E."/>
            <person name="Morin E."/>
            <person name="Grelet G."/>
            <person name="Kuo A."/>
            <person name="Kohler A."/>
            <person name="Daghino S."/>
            <person name="Barry K."/>
            <person name="Choi C."/>
            <person name="Cichocki N."/>
            <person name="Clum A."/>
            <person name="Copeland A."/>
            <person name="Hainaut M."/>
            <person name="Haridas S."/>
            <person name="Labutti K."/>
            <person name="Lindquist E."/>
            <person name="Lipzen A."/>
            <person name="Khouja H.-R."/>
            <person name="Murat C."/>
            <person name="Ohm R."/>
            <person name="Olson A."/>
            <person name="Spatafora J."/>
            <person name="Veneault-Fourrey C."/>
            <person name="Henrissat B."/>
            <person name="Grigoriev I."/>
            <person name="Martin F."/>
            <person name="Perotto S."/>
        </authorList>
    </citation>
    <scope>NUCLEOTIDE SEQUENCE [LARGE SCALE GENOMIC DNA]</scope>
    <source>
        <strain evidence="2 3">F</strain>
    </source>
</reference>